<dbReference type="Pfam" id="PF00037">
    <property type="entry name" value="Fer4"/>
    <property type="match status" value="2"/>
</dbReference>
<dbReference type="SUPFAM" id="SSF54862">
    <property type="entry name" value="4Fe-4S ferredoxins"/>
    <property type="match status" value="3"/>
</dbReference>
<keyword evidence="1" id="KW-0813">Transport</keyword>
<dbReference type="PROSITE" id="PS51379">
    <property type="entry name" value="4FE4S_FER_2"/>
    <property type="match status" value="5"/>
</dbReference>
<dbReference type="Pfam" id="PF12801">
    <property type="entry name" value="Fer4_5"/>
    <property type="match status" value="2"/>
</dbReference>
<dbReference type="GO" id="GO:0005886">
    <property type="term" value="C:plasma membrane"/>
    <property type="evidence" value="ECO:0007669"/>
    <property type="project" value="TreeGrafter"/>
</dbReference>
<keyword evidence="6" id="KW-0411">Iron-sulfur</keyword>
<organism evidence="9">
    <name type="scientific">Desulfacinum infernum</name>
    <dbReference type="NCBI Taxonomy" id="35837"/>
    <lineage>
        <taxon>Bacteria</taxon>
        <taxon>Pseudomonadati</taxon>
        <taxon>Thermodesulfobacteriota</taxon>
        <taxon>Syntrophobacteria</taxon>
        <taxon>Syntrophobacterales</taxon>
        <taxon>Syntrophobacteraceae</taxon>
        <taxon>Desulfacinum</taxon>
    </lineage>
</organism>
<evidence type="ECO:0000313" key="9">
    <source>
        <dbReference type="EMBL" id="HFK96422.1"/>
    </source>
</evidence>
<evidence type="ECO:0000256" key="1">
    <source>
        <dbReference type="ARBA" id="ARBA00022448"/>
    </source>
</evidence>
<feature type="transmembrane region" description="Helical" evidence="7">
    <location>
        <begin position="101"/>
        <end position="120"/>
    </location>
</feature>
<reference evidence="9" key="1">
    <citation type="journal article" date="2020" name="mSystems">
        <title>Genome- and Community-Level Interaction Insights into Carbon Utilization and Element Cycling Functions of Hydrothermarchaeota in Hydrothermal Sediment.</title>
        <authorList>
            <person name="Zhou Z."/>
            <person name="Liu Y."/>
            <person name="Xu W."/>
            <person name="Pan J."/>
            <person name="Luo Z.H."/>
            <person name="Li M."/>
        </authorList>
    </citation>
    <scope>NUCLEOTIDE SEQUENCE [LARGE SCALE GENOMIC DNA]</scope>
    <source>
        <strain evidence="9">SpSt-456</strain>
    </source>
</reference>
<sequence>MPLRGMVGAAESFPKGVCCAAPRSQRRGTRKKALRPLRLCGELLKGTPRSHDETFSATRLGFSHERIGLLGKKGQGRTGGGFWKAEAGQRALMRIHHVRRLSQGFFLALFVFLCAVTRVGGRWTDIRGWPVNWFLHLDPLTGLGTALGTGTLFAGLLWGVATLSLTVLLGRFFCGWICPFGTIHHALGWVRFRRKSFSEKQAANAFHGAQSLKFYFLFGFLGMASGPLLTAQRWNSPGGALKTVGLLAATAWLATAWKPRQEPAGQKGAHGAEEILTAAAVFLAGAALGRFPAAVGSLQTGLLDPIPFVQRSLNQIVLPALGLFQPEGLAGNRWAHGAWLLGAFFLAAVGLNAVRPRFYCRYVCPAGALMHLVGRRSLYRMVRIPERCTDCKRCETVCDAACRPSTDLLTGECTLCGNCLVVCPEKAVTYTAEPLSAANAAPPKGPQAAVDISRRRALALLGTGIVAVPAIRLEGLTGRRFPPSVVRPPGALPEPEFLRRCIKCGQCLRICPTNVLQPALWEAGIEGLWTPVLDFRAGSSGCQYRCVACSRICPTAAIRRLTLDEKLGTGAFSDRGPVRIGAAFVDRSRCLPWAFGKPCIVCEENCPVSPKAIQTVEAMEKWPGPPLRVTARQGDRWTVDGFRPPPNAPPLESLFLVESLSGPSRHRPIREWGDGWIVVGPEEAHAAEEPPRTGGVGGPVFLAVRLKRPVVDHARCVGCGICEHECPVRGIPAIRVSAENESRHPERSLIAGKA</sequence>
<evidence type="ECO:0000256" key="2">
    <source>
        <dbReference type="ARBA" id="ARBA00022485"/>
    </source>
</evidence>
<name>A0A831ZWT3_9BACT</name>
<feature type="domain" description="4Fe-4S ferredoxin-type" evidence="8">
    <location>
        <begin position="404"/>
        <end position="433"/>
    </location>
</feature>
<dbReference type="PANTHER" id="PTHR30176:SF3">
    <property type="entry name" value="FERREDOXIN-TYPE PROTEIN NAPH"/>
    <property type="match status" value="1"/>
</dbReference>
<accession>A0A831ZWT3</accession>
<feature type="transmembrane region" description="Helical" evidence="7">
    <location>
        <begin position="172"/>
        <end position="192"/>
    </location>
</feature>
<dbReference type="EMBL" id="DSTK01000012">
    <property type="protein sequence ID" value="HFK96422.1"/>
    <property type="molecule type" value="Genomic_DNA"/>
</dbReference>
<dbReference type="InterPro" id="IPR051684">
    <property type="entry name" value="Electron_Trans/Redox"/>
</dbReference>
<protein>
    <submittedName>
        <fullName evidence="9">4Fe-4S binding protein</fullName>
    </submittedName>
</protein>
<keyword evidence="4" id="KW-0249">Electron transport</keyword>
<evidence type="ECO:0000256" key="5">
    <source>
        <dbReference type="ARBA" id="ARBA00023004"/>
    </source>
</evidence>
<keyword evidence="7" id="KW-1133">Transmembrane helix</keyword>
<evidence type="ECO:0000256" key="7">
    <source>
        <dbReference type="SAM" id="Phobius"/>
    </source>
</evidence>
<feature type="domain" description="4Fe-4S ferredoxin-type" evidence="8">
    <location>
        <begin position="529"/>
        <end position="564"/>
    </location>
</feature>
<dbReference type="Gene3D" id="3.30.70.20">
    <property type="match status" value="2"/>
</dbReference>
<gene>
    <name evidence="9" type="ORF">ENS06_03730</name>
</gene>
<keyword evidence="2" id="KW-0004">4Fe-4S</keyword>
<keyword evidence="7" id="KW-0472">Membrane</keyword>
<keyword evidence="3" id="KW-0479">Metal-binding</keyword>
<dbReference type="InterPro" id="IPR017896">
    <property type="entry name" value="4Fe4S_Fe-S-bd"/>
</dbReference>
<dbReference type="GO" id="GO:0051539">
    <property type="term" value="F:4 iron, 4 sulfur cluster binding"/>
    <property type="evidence" value="ECO:0007669"/>
    <property type="project" value="UniProtKB-KW"/>
</dbReference>
<keyword evidence="7" id="KW-0812">Transmembrane</keyword>
<comment type="caution">
    <text evidence="9">The sequence shown here is derived from an EMBL/GenBank/DDBJ whole genome shotgun (WGS) entry which is preliminary data.</text>
</comment>
<dbReference type="PANTHER" id="PTHR30176">
    <property type="entry name" value="FERREDOXIN-TYPE PROTEIN NAPH"/>
    <property type="match status" value="1"/>
</dbReference>
<proteinExistence type="predicted"/>
<dbReference type="GO" id="GO:0046872">
    <property type="term" value="F:metal ion binding"/>
    <property type="evidence" value="ECO:0007669"/>
    <property type="project" value="UniProtKB-KW"/>
</dbReference>
<feature type="transmembrane region" description="Helical" evidence="7">
    <location>
        <begin position="140"/>
        <end position="160"/>
    </location>
</feature>
<feature type="domain" description="4Fe-4S ferredoxin-type" evidence="8">
    <location>
        <begin position="707"/>
        <end position="736"/>
    </location>
</feature>
<dbReference type="AlphaFoldDB" id="A0A831ZWT3"/>
<dbReference type="InterPro" id="IPR017900">
    <property type="entry name" value="4Fe4S_Fe_S_CS"/>
</dbReference>
<feature type="domain" description="4Fe-4S ferredoxin-type" evidence="8">
    <location>
        <begin position="379"/>
        <end position="398"/>
    </location>
</feature>
<evidence type="ECO:0000256" key="3">
    <source>
        <dbReference type="ARBA" id="ARBA00022723"/>
    </source>
</evidence>
<dbReference type="CDD" id="cd16373">
    <property type="entry name" value="DMSOR_beta_like"/>
    <property type="match status" value="1"/>
</dbReference>
<keyword evidence="5" id="KW-0408">Iron</keyword>
<evidence type="ECO:0000259" key="8">
    <source>
        <dbReference type="PROSITE" id="PS51379"/>
    </source>
</evidence>
<feature type="domain" description="4Fe-4S ferredoxin-type" evidence="8">
    <location>
        <begin position="493"/>
        <end position="521"/>
    </location>
</feature>
<dbReference type="PROSITE" id="PS00198">
    <property type="entry name" value="4FE4S_FER_1"/>
    <property type="match status" value="3"/>
</dbReference>
<evidence type="ECO:0000256" key="6">
    <source>
        <dbReference type="ARBA" id="ARBA00023014"/>
    </source>
</evidence>
<evidence type="ECO:0000256" key="4">
    <source>
        <dbReference type="ARBA" id="ARBA00022982"/>
    </source>
</evidence>